<accession>A0ACC0L230</accession>
<evidence type="ECO:0000313" key="2">
    <source>
        <dbReference type="Proteomes" id="UP001064048"/>
    </source>
</evidence>
<keyword evidence="2" id="KW-1185">Reference proteome</keyword>
<sequence length="216" mass="24026">MDHTVLAVLGILMVLCLILFIGIYICKWIYEFYYWIKEKIWPSRETNEVPSGNIQSMTPIELRLPSYEEAISQLSDLTTRRRRRRRRNHSHNDVASDNVNNIERGVINTQLDGESTGDSNNGESSNENGNSNTRESENDRFNVTLSFGENNVVRFSSNNENGNESNAADDSGVKSGSGDDTTDKLDNMSISSIYETASGSSAGGGDSRAPSPWINF</sequence>
<gene>
    <name evidence="1" type="ORF">MSG28_006018</name>
</gene>
<dbReference type="Proteomes" id="UP001064048">
    <property type="component" value="Chromosome 9"/>
</dbReference>
<dbReference type="EMBL" id="CM046109">
    <property type="protein sequence ID" value="KAI8442557.1"/>
    <property type="molecule type" value="Genomic_DNA"/>
</dbReference>
<reference evidence="1 2" key="1">
    <citation type="journal article" date="2022" name="Genome Biol. Evol.">
        <title>The Spruce Budworm Genome: Reconstructing the Evolutionary History of Antifreeze Proteins.</title>
        <authorList>
            <person name="Beliveau C."/>
            <person name="Gagne P."/>
            <person name="Picq S."/>
            <person name="Vernygora O."/>
            <person name="Keeling C.I."/>
            <person name="Pinkney K."/>
            <person name="Doucet D."/>
            <person name="Wen F."/>
            <person name="Johnston J.S."/>
            <person name="Maaroufi H."/>
            <person name="Boyle B."/>
            <person name="Laroche J."/>
            <person name="Dewar K."/>
            <person name="Juretic N."/>
            <person name="Blackburn G."/>
            <person name="Nisole A."/>
            <person name="Brunet B."/>
            <person name="Brandao M."/>
            <person name="Lumley L."/>
            <person name="Duan J."/>
            <person name="Quan G."/>
            <person name="Lucarotti C.J."/>
            <person name="Roe A.D."/>
            <person name="Sperling F.A.H."/>
            <person name="Levesque R.C."/>
            <person name="Cusson M."/>
        </authorList>
    </citation>
    <scope>NUCLEOTIDE SEQUENCE [LARGE SCALE GENOMIC DNA]</scope>
    <source>
        <strain evidence="1">Glfc:IPQL:Cfum</strain>
    </source>
</reference>
<proteinExistence type="predicted"/>
<name>A0ACC0L230_CHOFU</name>
<evidence type="ECO:0000313" key="1">
    <source>
        <dbReference type="EMBL" id="KAI8442557.1"/>
    </source>
</evidence>
<protein>
    <submittedName>
        <fullName evidence="1">Uncharacterized protein</fullName>
    </submittedName>
</protein>
<organism evidence="1 2">
    <name type="scientific">Choristoneura fumiferana</name>
    <name type="common">Spruce budworm moth</name>
    <name type="synonym">Archips fumiferana</name>
    <dbReference type="NCBI Taxonomy" id="7141"/>
    <lineage>
        <taxon>Eukaryota</taxon>
        <taxon>Metazoa</taxon>
        <taxon>Ecdysozoa</taxon>
        <taxon>Arthropoda</taxon>
        <taxon>Hexapoda</taxon>
        <taxon>Insecta</taxon>
        <taxon>Pterygota</taxon>
        <taxon>Neoptera</taxon>
        <taxon>Endopterygota</taxon>
        <taxon>Lepidoptera</taxon>
        <taxon>Glossata</taxon>
        <taxon>Ditrysia</taxon>
        <taxon>Tortricoidea</taxon>
        <taxon>Tortricidae</taxon>
        <taxon>Tortricinae</taxon>
        <taxon>Choristoneura</taxon>
    </lineage>
</organism>
<comment type="caution">
    <text evidence="1">The sequence shown here is derived from an EMBL/GenBank/DDBJ whole genome shotgun (WGS) entry which is preliminary data.</text>
</comment>